<dbReference type="AlphaFoldDB" id="A0A6A5G2G8"/>
<dbReference type="KEGG" id="crq:GCK72_025339"/>
<organism evidence="1 2">
    <name type="scientific">Caenorhabditis remanei</name>
    <name type="common">Caenorhabditis vulgaris</name>
    <dbReference type="NCBI Taxonomy" id="31234"/>
    <lineage>
        <taxon>Eukaryota</taxon>
        <taxon>Metazoa</taxon>
        <taxon>Ecdysozoa</taxon>
        <taxon>Nematoda</taxon>
        <taxon>Chromadorea</taxon>
        <taxon>Rhabditida</taxon>
        <taxon>Rhabditina</taxon>
        <taxon>Rhabditomorpha</taxon>
        <taxon>Rhabditoidea</taxon>
        <taxon>Rhabditidae</taxon>
        <taxon>Peloderinae</taxon>
        <taxon>Caenorhabditis</taxon>
    </lineage>
</organism>
<dbReference type="PANTHER" id="PTHR21503">
    <property type="entry name" value="F-BOX-CONTAINING HYPOTHETICAL PROTEIN C.ELEGANS"/>
    <property type="match status" value="1"/>
</dbReference>
<reference evidence="1 2" key="1">
    <citation type="submission" date="2019-12" db="EMBL/GenBank/DDBJ databases">
        <title>Chromosome-level assembly of the Caenorhabditis remanei genome.</title>
        <authorList>
            <person name="Teterina A.A."/>
            <person name="Willis J.H."/>
            <person name="Phillips P.C."/>
        </authorList>
    </citation>
    <scope>NUCLEOTIDE SEQUENCE [LARGE SCALE GENOMIC DNA]</scope>
    <source>
        <strain evidence="1 2">PX506</strain>
        <tissue evidence="1">Whole organism</tissue>
    </source>
</reference>
<evidence type="ECO:0000313" key="2">
    <source>
        <dbReference type="Proteomes" id="UP000483820"/>
    </source>
</evidence>
<dbReference type="RefSeq" id="XP_003100199.2">
    <property type="nucleotide sequence ID" value="XM_003100151.2"/>
</dbReference>
<evidence type="ECO:0008006" key="3">
    <source>
        <dbReference type="Google" id="ProtNLM"/>
    </source>
</evidence>
<accession>A0A6A5G2G8</accession>
<protein>
    <recommendedName>
        <fullName evidence="3">F-box associated domain-containing protein</fullName>
    </recommendedName>
</protein>
<sequence length="381" mass="44420">MPGILGVPLIPLLLICRKWDTQTISEFATASRSSKMKVLESILPFFVASHNWKVEANRVTLKLTLEYDGDMNDQVPDEEDWNGEDGNCVFIFDDNEYDKIKRKFEGSCDSRIRSYGSFLQDGGSYYHVFDWDVIFIQAVFLMNTFEGTHELHILTNHVSELVQIFQQREEPGHCEILEIGYEGMNENEFDLVLQQFETVKMLILDEYTGKINSHQTFNYNQIFFNNCSNIHMADLQYLQTPNIDLFNPTSLQTIDIVAFIHGWLISTDMGFERFRVEYVGMPNQLNLQQILSCIYYLPYNPYSRMVQQVHLDVRRVHHYAFLFNCTDSVDIYRADGTVASLISHKDSVYFVVWHQTEQGRNQVQHPHVEGLSSQFQSMLHI</sequence>
<dbReference type="PANTHER" id="PTHR21503:SF8">
    <property type="entry name" value="F-BOX ASSOCIATED DOMAIN-CONTAINING PROTEIN-RELATED"/>
    <property type="match status" value="1"/>
</dbReference>
<dbReference type="Proteomes" id="UP000483820">
    <property type="component" value="Chromosome X"/>
</dbReference>
<comment type="caution">
    <text evidence="1">The sequence shown here is derived from an EMBL/GenBank/DDBJ whole genome shotgun (WGS) entry which is preliminary data.</text>
</comment>
<name>A0A6A5G2G8_CAERE</name>
<evidence type="ECO:0000313" key="1">
    <source>
        <dbReference type="EMBL" id="KAF1748872.1"/>
    </source>
</evidence>
<dbReference type="GeneID" id="9826555"/>
<proteinExistence type="predicted"/>
<gene>
    <name evidence="1" type="ORF">GCK72_025339</name>
</gene>
<dbReference type="EMBL" id="WUAV01000006">
    <property type="protein sequence ID" value="KAF1748872.1"/>
    <property type="molecule type" value="Genomic_DNA"/>
</dbReference>
<dbReference type="CTD" id="9826555"/>